<dbReference type="AlphaFoldDB" id="A0A843XDA9"/>
<evidence type="ECO:0000256" key="5">
    <source>
        <dbReference type="RuleBase" id="RU362110"/>
    </source>
</evidence>
<sequence length="572" mass="64284">MAAGSHSQFVLLLIVLFFGSCLMYQNSVEASHKLYHLLLQSEQPSIVSNQYRTAYHFQPPKNWINGPMYYSGVYHLFYQYNPKGAVWGNIVWAHSVSRDLLNWTPLPPAIYPSKPFDINGCWSGSATILPGNKPAILYTGIDPENRQVQNIAFPKNLSDPFLREWVKPDYNPVMAPVGGINASSFRDPTTGWRGRDGVWRLLVGSKIDRTGMAILYRSKDFVHWAKAARPLHSREGTGMWECPDFFPVALSGRKGLDTSAGSVKKVKHVLKVSLDETRYEYYTVGSYVDEAVDAYVPDGTSPDDRTGLRLDYGNFYASKTFYDPAGKRRILWGWSNESDSVADDVAKGWAGIQAIPRVLWLDTTGRQLVQWPIKEIESLRREEFHVRDVKLKTGKLHELKGADVQVEFDLPSLKKAEPFDPTWLADPQKLCNQRNASFPGGVGPFGLYVLASANLEEYTALFFRVYKAPNKYMVLMCSDQSRSSLRPEVYKPAFGGFVDVDISKRKKLSLRALIDHSVVESFGGGGRVCITARVYPTLLVAQKAHLYAFNKGLATVGIEKLQAWNMAKAKIN</sequence>
<dbReference type="FunFam" id="2.60.120.560:FF:000002">
    <property type="entry name" value="Beta-fructofuranosidase, insoluble isoenzyme CWINV1"/>
    <property type="match status" value="1"/>
</dbReference>
<keyword evidence="4 5" id="KW-0326">Glycosidase</keyword>
<reference evidence="9" key="1">
    <citation type="submission" date="2017-07" db="EMBL/GenBank/DDBJ databases">
        <title>Taro Niue Genome Assembly and Annotation.</title>
        <authorList>
            <person name="Atibalentja N."/>
            <person name="Keating K."/>
            <person name="Fields C.J."/>
        </authorList>
    </citation>
    <scope>NUCLEOTIDE SEQUENCE</scope>
    <source>
        <strain evidence="9">Niue_2</strain>
        <tissue evidence="9">Leaf</tissue>
    </source>
</reference>
<dbReference type="Pfam" id="PF08244">
    <property type="entry name" value="Glyco_hydro_32C"/>
    <property type="match status" value="1"/>
</dbReference>
<evidence type="ECO:0000256" key="6">
    <source>
        <dbReference type="SAM" id="SignalP"/>
    </source>
</evidence>
<keyword evidence="10" id="KW-1185">Reference proteome</keyword>
<evidence type="ECO:0000256" key="1">
    <source>
        <dbReference type="ARBA" id="ARBA00009902"/>
    </source>
</evidence>
<keyword evidence="2 5" id="KW-0378">Hydrolase</keyword>
<dbReference type="SMART" id="SM00640">
    <property type="entry name" value="Glyco_32"/>
    <property type="match status" value="1"/>
</dbReference>
<dbReference type="InterPro" id="IPR013320">
    <property type="entry name" value="ConA-like_dom_sf"/>
</dbReference>
<accession>A0A843XDA9</accession>
<name>A0A843XDA9_COLES</name>
<dbReference type="CDD" id="cd18624">
    <property type="entry name" value="GH32_Fruct1-like"/>
    <property type="match status" value="1"/>
</dbReference>
<comment type="similarity">
    <text evidence="1 5">Belongs to the glycosyl hydrolase 32 family.</text>
</comment>
<evidence type="ECO:0000256" key="4">
    <source>
        <dbReference type="ARBA" id="ARBA00023295"/>
    </source>
</evidence>
<dbReference type="Gene3D" id="2.60.120.560">
    <property type="entry name" value="Exo-inulinase, domain 1"/>
    <property type="match status" value="1"/>
</dbReference>
<dbReference type="Pfam" id="PF00251">
    <property type="entry name" value="Glyco_hydro_32N"/>
    <property type="match status" value="1"/>
</dbReference>
<evidence type="ECO:0000313" key="9">
    <source>
        <dbReference type="EMBL" id="MQM17265.1"/>
    </source>
</evidence>
<evidence type="ECO:0008006" key="11">
    <source>
        <dbReference type="Google" id="ProtNLM"/>
    </source>
</evidence>
<dbReference type="EMBL" id="NMUH01007437">
    <property type="protein sequence ID" value="MQM17265.1"/>
    <property type="molecule type" value="Genomic_DNA"/>
</dbReference>
<dbReference type="GO" id="GO:0005975">
    <property type="term" value="P:carbohydrate metabolic process"/>
    <property type="evidence" value="ECO:0007669"/>
    <property type="project" value="InterPro"/>
</dbReference>
<dbReference type="SUPFAM" id="SSF49899">
    <property type="entry name" value="Concanavalin A-like lectins/glucanases"/>
    <property type="match status" value="1"/>
</dbReference>
<gene>
    <name evidence="9" type="ORF">Taro_050234</name>
</gene>
<dbReference type="GO" id="GO:0004553">
    <property type="term" value="F:hydrolase activity, hydrolyzing O-glycosyl compounds"/>
    <property type="evidence" value="ECO:0007669"/>
    <property type="project" value="InterPro"/>
</dbReference>
<keyword evidence="3" id="KW-0325">Glycoprotein</keyword>
<evidence type="ECO:0000256" key="2">
    <source>
        <dbReference type="ARBA" id="ARBA00022801"/>
    </source>
</evidence>
<dbReference type="InterPro" id="IPR001362">
    <property type="entry name" value="Glyco_hydro_32"/>
</dbReference>
<evidence type="ECO:0000259" key="7">
    <source>
        <dbReference type="Pfam" id="PF00251"/>
    </source>
</evidence>
<dbReference type="FunFam" id="2.115.10.20:FF:000001">
    <property type="entry name" value="Beta-fructofuranosidase, insoluble isoenzyme CWINV1"/>
    <property type="match status" value="1"/>
</dbReference>
<dbReference type="InterPro" id="IPR013189">
    <property type="entry name" value="Glyco_hydro_32_C"/>
</dbReference>
<evidence type="ECO:0000256" key="3">
    <source>
        <dbReference type="ARBA" id="ARBA00023180"/>
    </source>
</evidence>
<feature type="domain" description="Glycosyl hydrolase family 32 N-terminal" evidence="7">
    <location>
        <begin position="56"/>
        <end position="372"/>
    </location>
</feature>
<dbReference type="SUPFAM" id="SSF75005">
    <property type="entry name" value="Arabinanase/levansucrase/invertase"/>
    <property type="match status" value="1"/>
</dbReference>
<comment type="caution">
    <text evidence="9">The sequence shown here is derived from an EMBL/GenBank/DDBJ whole genome shotgun (WGS) entry which is preliminary data.</text>
</comment>
<dbReference type="PANTHER" id="PTHR31953">
    <property type="entry name" value="BETA-FRUCTOFURANOSIDASE, INSOLUBLE ISOENZYME CWINV1-RELATED"/>
    <property type="match status" value="1"/>
</dbReference>
<protein>
    <recommendedName>
        <fullName evidence="11">Beta-fructofuranosidase</fullName>
    </recommendedName>
</protein>
<proteinExistence type="inferred from homology"/>
<feature type="signal peptide" evidence="6">
    <location>
        <begin position="1"/>
        <end position="23"/>
    </location>
</feature>
<evidence type="ECO:0000313" key="10">
    <source>
        <dbReference type="Proteomes" id="UP000652761"/>
    </source>
</evidence>
<dbReference type="Proteomes" id="UP000652761">
    <property type="component" value="Unassembled WGS sequence"/>
</dbReference>
<dbReference type="Gene3D" id="2.115.10.20">
    <property type="entry name" value="Glycosyl hydrolase domain, family 43"/>
    <property type="match status" value="1"/>
</dbReference>
<evidence type="ECO:0000259" key="8">
    <source>
        <dbReference type="Pfam" id="PF08244"/>
    </source>
</evidence>
<dbReference type="InterPro" id="IPR013148">
    <property type="entry name" value="Glyco_hydro_32_N"/>
</dbReference>
<dbReference type="InterPro" id="IPR023296">
    <property type="entry name" value="Glyco_hydro_beta-prop_sf"/>
</dbReference>
<organism evidence="9 10">
    <name type="scientific">Colocasia esculenta</name>
    <name type="common">Wild taro</name>
    <name type="synonym">Arum esculentum</name>
    <dbReference type="NCBI Taxonomy" id="4460"/>
    <lineage>
        <taxon>Eukaryota</taxon>
        <taxon>Viridiplantae</taxon>
        <taxon>Streptophyta</taxon>
        <taxon>Embryophyta</taxon>
        <taxon>Tracheophyta</taxon>
        <taxon>Spermatophyta</taxon>
        <taxon>Magnoliopsida</taxon>
        <taxon>Liliopsida</taxon>
        <taxon>Araceae</taxon>
        <taxon>Aroideae</taxon>
        <taxon>Colocasieae</taxon>
        <taxon>Colocasia</taxon>
    </lineage>
</organism>
<feature type="chain" id="PRO_5032670546" description="Beta-fructofuranosidase" evidence="6">
    <location>
        <begin position="24"/>
        <end position="572"/>
    </location>
</feature>
<dbReference type="InterPro" id="IPR050551">
    <property type="entry name" value="Fructan_Metab_Enzymes"/>
</dbReference>
<feature type="domain" description="Glycosyl hydrolase family 32 C-terminal" evidence="8">
    <location>
        <begin position="375"/>
        <end position="565"/>
    </location>
</feature>
<keyword evidence="6" id="KW-0732">Signal</keyword>
<dbReference type="OrthoDB" id="202537at2759"/>